<keyword evidence="3" id="KW-1185">Reference proteome</keyword>
<evidence type="ECO:0000313" key="2">
    <source>
        <dbReference type="EMBL" id="KMQ96876.1"/>
    </source>
</evidence>
<dbReference type="PANTHER" id="PTHR39959">
    <property type="entry name" value="RE44287P-RELATED"/>
    <property type="match status" value="1"/>
</dbReference>
<keyword evidence="1" id="KW-0472">Membrane</keyword>
<dbReference type="OrthoDB" id="7547412at2759"/>
<dbReference type="PANTHER" id="PTHR39959:SF2">
    <property type="entry name" value="RE44287P"/>
    <property type="match status" value="1"/>
</dbReference>
<dbReference type="PaxDb" id="67767-A0A0J7L2G8"/>
<evidence type="ECO:0000313" key="3">
    <source>
        <dbReference type="Proteomes" id="UP000036403"/>
    </source>
</evidence>
<name>A0A0J7L2G8_LASNI</name>
<dbReference type="AlphaFoldDB" id="A0A0J7L2G8"/>
<dbReference type="Proteomes" id="UP000036403">
    <property type="component" value="Unassembled WGS sequence"/>
</dbReference>
<keyword evidence="1" id="KW-1133">Transmembrane helix</keyword>
<organism evidence="2 3">
    <name type="scientific">Lasius niger</name>
    <name type="common">Black garden ant</name>
    <dbReference type="NCBI Taxonomy" id="67767"/>
    <lineage>
        <taxon>Eukaryota</taxon>
        <taxon>Metazoa</taxon>
        <taxon>Ecdysozoa</taxon>
        <taxon>Arthropoda</taxon>
        <taxon>Hexapoda</taxon>
        <taxon>Insecta</taxon>
        <taxon>Pterygota</taxon>
        <taxon>Neoptera</taxon>
        <taxon>Endopterygota</taxon>
        <taxon>Hymenoptera</taxon>
        <taxon>Apocrita</taxon>
        <taxon>Aculeata</taxon>
        <taxon>Formicoidea</taxon>
        <taxon>Formicidae</taxon>
        <taxon>Formicinae</taxon>
        <taxon>Lasius</taxon>
        <taxon>Lasius</taxon>
    </lineage>
</organism>
<sequence length="219" mass="25037">MLNGGSKNALDVDVGLFRKTYNSENIFDTRIQSGGTVVLGEEILLRVLVNGDDGWRYSKIGQVTMHYMEERQQQQIVNSLWILDKDGCLNSDVREICPREQYKASPLESYLIFQAFMFDGMKETDEISLTVKAMACLEPADCVLDCPAGHVRRARNVPDRNNTVEWQDDIVLRVVLPKYESRATQNYYLAILLLTMALLALIVLMRIIKTSLRRRITKS</sequence>
<comment type="caution">
    <text evidence="2">The sequence shown here is derived from an EMBL/GenBank/DDBJ whole genome shotgun (WGS) entry which is preliminary data.</text>
</comment>
<feature type="transmembrane region" description="Helical" evidence="1">
    <location>
        <begin position="187"/>
        <end position="208"/>
    </location>
</feature>
<dbReference type="EMBL" id="LBMM01001124">
    <property type="protein sequence ID" value="KMQ96876.1"/>
    <property type="molecule type" value="Genomic_DNA"/>
</dbReference>
<reference evidence="2 3" key="1">
    <citation type="submission" date="2015-04" db="EMBL/GenBank/DDBJ databases">
        <title>Lasius niger genome sequencing.</title>
        <authorList>
            <person name="Konorov E.A."/>
            <person name="Nikitin M.A."/>
            <person name="Kirill M.V."/>
            <person name="Chang P."/>
        </authorList>
    </citation>
    <scope>NUCLEOTIDE SEQUENCE [LARGE SCALE GENOMIC DNA]</scope>
    <source>
        <tissue evidence="2">Whole</tissue>
    </source>
</reference>
<evidence type="ECO:0008006" key="4">
    <source>
        <dbReference type="Google" id="ProtNLM"/>
    </source>
</evidence>
<evidence type="ECO:0000256" key="1">
    <source>
        <dbReference type="SAM" id="Phobius"/>
    </source>
</evidence>
<protein>
    <recommendedName>
        <fullName evidence="4">ZP domain-containing protein</fullName>
    </recommendedName>
</protein>
<proteinExistence type="predicted"/>
<accession>A0A0J7L2G8</accession>
<keyword evidence="1" id="KW-0812">Transmembrane</keyword>
<gene>
    <name evidence="2" type="ORF">RF55_2815</name>
</gene>